<dbReference type="Pfam" id="PF12850">
    <property type="entry name" value="Metallophos_2"/>
    <property type="match status" value="1"/>
</dbReference>
<comment type="caution">
    <text evidence="4">The sequence shown here is derived from an EMBL/GenBank/DDBJ whole genome shotgun (WGS) entry which is preliminary data.</text>
</comment>
<dbReference type="GO" id="GO:0046872">
    <property type="term" value="F:metal ion binding"/>
    <property type="evidence" value="ECO:0007669"/>
    <property type="project" value="UniProtKB-KW"/>
</dbReference>
<feature type="domain" description="Calcineurin-like phosphoesterase" evidence="3">
    <location>
        <begin position="1"/>
        <end position="162"/>
    </location>
</feature>
<protein>
    <recommendedName>
        <fullName evidence="2">Phosphoesterase</fullName>
        <ecNumber evidence="2">3.1.4.-</ecNumber>
    </recommendedName>
</protein>
<dbReference type="EC" id="3.1.4.-" evidence="2"/>
<evidence type="ECO:0000313" key="4">
    <source>
        <dbReference type="EMBL" id="TBH79490.1"/>
    </source>
</evidence>
<dbReference type="SUPFAM" id="SSF56300">
    <property type="entry name" value="Metallo-dependent phosphatases"/>
    <property type="match status" value="1"/>
</dbReference>
<comment type="cofactor">
    <cofactor evidence="2">
        <name>a divalent metal cation</name>
        <dbReference type="ChEBI" id="CHEBI:60240"/>
    </cofactor>
</comment>
<dbReference type="EMBL" id="SIXC01000008">
    <property type="protein sequence ID" value="TBH79490.1"/>
    <property type="molecule type" value="Genomic_DNA"/>
</dbReference>
<dbReference type="RefSeq" id="WP_118229943.1">
    <property type="nucleotide sequence ID" value="NZ_DBFBQU010000123.1"/>
</dbReference>
<dbReference type="NCBIfam" id="NF006988">
    <property type="entry name" value="PRK09453.1"/>
    <property type="match status" value="1"/>
</dbReference>
<keyword evidence="5" id="KW-1185">Reference proteome</keyword>
<dbReference type="InterPro" id="IPR000979">
    <property type="entry name" value="Phosphodiesterase_MJ0936/Vps29"/>
</dbReference>
<evidence type="ECO:0000259" key="3">
    <source>
        <dbReference type="Pfam" id="PF12850"/>
    </source>
</evidence>
<evidence type="ECO:0000256" key="2">
    <source>
        <dbReference type="RuleBase" id="RU362039"/>
    </source>
</evidence>
<sequence length="185" mass="19980">MRLLVASDLHGSLPALHFLLERANELRPDLLVLLGDLVYHGPRNPLPAGYDTPQLLRTMPDLTALPCPVTAVRGNCDAEVDLALLPFPVADNAWIAVDGLRVFASHGHHVPERPPCPGFARGTVLLRGHTHVPRGETLDGLHFWNPGSLALPKGGFPPSYGLYADGVFRVLDTHGGEVLRHAPTV</sequence>
<organism evidence="4 5">
    <name type="scientific">Desulfovibrio legallii</name>
    <dbReference type="NCBI Taxonomy" id="571438"/>
    <lineage>
        <taxon>Bacteria</taxon>
        <taxon>Pseudomonadati</taxon>
        <taxon>Thermodesulfobacteriota</taxon>
        <taxon>Desulfovibrionia</taxon>
        <taxon>Desulfovibrionales</taxon>
        <taxon>Desulfovibrionaceae</taxon>
        <taxon>Desulfovibrio</taxon>
    </lineage>
</organism>
<dbReference type="Gene3D" id="3.60.21.10">
    <property type="match status" value="1"/>
</dbReference>
<dbReference type="GO" id="GO:0016787">
    <property type="term" value="F:hydrolase activity"/>
    <property type="evidence" value="ECO:0007669"/>
    <property type="project" value="UniProtKB-UniRule"/>
</dbReference>
<dbReference type="InterPro" id="IPR029052">
    <property type="entry name" value="Metallo-depent_PP-like"/>
</dbReference>
<evidence type="ECO:0000256" key="1">
    <source>
        <dbReference type="ARBA" id="ARBA00008950"/>
    </source>
</evidence>
<dbReference type="NCBIfam" id="TIGR00040">
    <property type="entry name" value="yfcE"/>
    <property type="match status" value="1"/>
</dbReference>
<reference evidence="4 5" key="1">
    <citation type="submission" date="2018-12" db="EMBL/GenBank/DDBJ databases">
        <title>First genome draft of Desulfovibrio legallis sp. nov.</title>
        <authorList>
            <person name="Ben Dhia O."/>
            <person name="Najjari A."/>
            <person name="Ferjani R."/>
            <person name="Fhoula I."/>
            <person name="Fardeau M.-L."/>
            <person name="Boudabbous A."/>
            <person name="Ouzari H.I."/>
        </authorList>
    </citation>
    <scope>NUCLEOTIDE SEQUENCE [LARGE SCALE GENOMIC DNA]</scope>
    <source>
        <strain evidence="4 5">H1T</strain>
    </source>
</reference>
<comment type="similarity">
    <text evidence="1 2">Belongs to the metallophosphoesterase superfamily. YfcE family.</text>
</comment>
<gene>
    <name evidence="4" type="ORF">EB812_07805</name>
</gene>
<dbReference type="InterPro" id="IPR024654">
    <property type="entry name" value="Calcineurin-like_PHP_lpxH"/>
</dbReference>
<proteinExistence type="inferred from homology"/>
<dbReference type="Proteomes" id="UP000292919">
    <property type="component" value="Unassembled WGS sequence"/>
</dbReference>
<name>A0A6H3FA89_9BACT</name>
<keyword evidence="2" id="KW-0479">Metal-binding</keyword>
<evidence type="ECO:0000313" key="5">
    <source>
        <dbReference type="Proteomes" id="UP000292919"/>
    </source>
</evidence>
<dbReference type="AlphaFoldDB" id="A0A6H3FA89"/>
<accession>A0A6H3FA89</accession>